<name>A0ACB8AYY7_9AGAM</name>
<proteinExistence type="predicted"/>
<evidence type="ECO:0000313" key="1">
    <source>
        <dbReference type="EMBL" id="KAH7918068.1"/>
    </source>
</evidence>
<accession>A0ACB8AYY7</accession>
<keyword evidence="2" id="KW-1185">Reference proteome</keyword>
<sequence>METVRILPNSFPELMTVARDWTKPPPDAIFSLRVPIEFASSSTTRLVFGPYVYLTGEDSYQIATHGLQDLWVEIVSDAPPPPDEPPPRVQVRDRARSVTSSILDLPAVPEPVVPHQDGSSHHESEWSRGSSFDSILDLPAVLEPGKRRPRKKQAHRPAVRTPPVAATVAPAELAGGPVDSPRASKAAADEIRAGPSAQSATGAGPSTPRSHQGPLAPPTHTKCNPRHPTVHQPFESPKCGPYPGLCSVLRQSKLSMYPLGEKWSEWL</sequence>
<protein>
    <submittedName>
        <fullName evidence="1">Uncharacterized protein</fullName>
    </submittedName>
</protein>
<organism evidence="1 2">
    <name type="scientific">Leucogyrophana mollusca</name>
    <dbReference type="NCBI Taxonomy" id="85980"/>
    <lineage>
        <taxon>Eukaryota</taxon>
        <taxon>Fungi</taxon>
        <taxon>Dikarya</taxon>
        <taxon>Basidiomycota</taxon>
        <taxon>Agaricomycotina</taxon>
        <taxon>Agaricomycetes</taxon>
        <taxon>Agaricomycetidae</taxon>
        <taxon>Boletales</taxon>
        <taxon>Boletales incertae sedis</taxon>
        <taxon>Leucogyrophana</taxon>
    </lineage>
</organism>
<evidence type="ECO:0000313" key="2">
    <source>
        <dbReference type="Proteomes" id="UP000790709"/>
    </source>
</evidence>
<gene>
    <name evidence="1" type="ORF">BV22DRAFT_918457</name>
</gene>
<reference evidence="1" key="1">
    <citation type="journal article" date="2021" name="New Phytol.">
        <title>Evolutionary innovations through gain and loss of genes in the ectomycorrhizal Boletales.</title>
        <authorList>
            <person name="Wu G."/>
            <person name="Miyauchi S."/>
            <person name="Morin E."/>
            <person name="Kuo A."/>
            <person name="Drula E."/>
            <person name="Varga T."/>
            <person name="Kohler A."/>
            <person name="Feng B."/>
            <person name="Cao Y."/>
            <person name="Lipzen A."/>
            <person name="Daum C."/>
            <person name="Hundley H."/>
            <person name="Pangilinan J."/>
            <person name="Johnson J."/>
            <person name="Barry K."/>
            <person name="LaButti K."/>
            <person name="Ng V."/>
            <person name="Ahrendt S."/>
            <person name="Min B."/>
            <person name="Choi I.G."/>
            <person name="Park H."/>
            <person name="Plett J.M."/>
            <person name="Magnuson J."/>
            <person name="Spatafora J.W."/>
            <person name="Nagy L.G."/>
            <person name="Henrissat B."/>
            <person name="Grigoriev I.V."/>
            <person name="Yang Z.L."/>
            <person name="Xu J."/>
            <person name="Martin F.M."/>
        </authorList>
    </citation>
    <scope>NUCLEOTIDE SEQUENCE</scope>
    <source>
        <strain evidence="1">KUC20120723A-06</strain>
    </source>
</reference>
<dbReference type="Proteomes" id="UP000790709">
    <property type="component" value="Unassembled WGS sequence"/>
</dbReference>
<comment type="caution">
    <text evidence="1">The sequence shown here is derived from an EMBL/GenBank/DDBJ whole genome shotgun (WGS) entry which is preliminary data.</text>
</comment>
<dbReference type="EMBL" id="MU266863">
    <property type="protein sequence ID" value="KAH7918068.1"/>
    <property type="molecule type" value="Genomic_DNA"/>
</dbReference>